<keyword evidence="1" id="KW-1133">Transmembrane helix</keyword>
<evidence type="ECO:0000313" key="2">
    <source>
        <dbReference type="EMBL" id="GAJ06970.1"/>
    </source>
</evidence>
<accession>X1VHS6</accession>
<sequence length="174" mass="19008">MVMERIEQLAKDAERRFGLPPLSKVTESLDKFPDARQLRLIKEVLEIAERVSKTAPELDKVVALIREINSMPIEKLEKLEKLLKRIEKIMKHAPPGLAGVSGQLEGGVMLSPAFAAIVAVVGAVGAVAGATALQVGRKIGPELKATDLLPAAPPRLPLPRFVYEKPELLNKLKR</sequence>
<dbReference type="AlphaFoldDB" id="X1VHS6"/>
<feature type="non-terminal residue" evidence="2">
    <location>
        <position position="174"/>
    </location>
</feature>
<name>X1VHS6_9ZZZZ</name>
<comment type="caution">
    <text evidence="2">The sequence shown here is derived from an EMBL/GenBank/DDBJ whole genome shotgun (WGS) entry which is preliminary data.</text>
</comment>
<reference evidence="2" key="1">
    <citation type="journal article" date="2014" name="Front. Microbiol.">
        <title>High frequency of phylogenetically diverse reductive dehalogenase-homologous genes in deep subseafloor sedimentary metagenomes.</title>
        <authorList>
            <person name="Kawai M."/>
            <person name="Futagami T."/>
            <person name="Toyoda A."/>
            <person name="Takaki Y."/>
            <person name="Nishi S."/>
            <person name="Hori S."/>
            <person name="Arai W."/>
            <person name="Tsubouchi T."/>
            <person name="Morono Y."/>
            <person name="Uchiyama I."/>
            <person name="Ito T."/>
            <person name="Fujiyama A."/>
            <person name="Inagaki F."/>
            <person name="Takami H."/>
        </authorList>
    </citation>
    <scope>NUCLEOTIDE SEQUENCE</scope>
    <source>
        <strain evidence="2">Expedition CK06-06</strain>
    </source>
</reference>
<evidence type="ECO:0000256" key="1">
    <source>
        <dbReference type="SAM" id="Phobius"/>
    </source>
</evidence>
<dbReference type="EMBL" id="BARW01025289">
    <property type="protein sequence ID" value="GAJ06970.1"/>
    <property type="molecule type" value="Genomic_DNA"/>
</dbReference>
<organism evidence="2">
    <name type="scientific">marine sediment metagenome</name>
    <dbReference type="NCBI Taxonomy" id="412755"/>
    <lineage>
        <taxon>unclassified sequences</taxon>
        <taxon>metagenomes</taxon>
        <taxon>ecological metagenomes</taxon>
    </lineage>
</organism>
<proteinExistence type="predicted"/>
<gene>
    <name evidence="2" type="ORF">S12H4_41490</name>
</gene>
<protein>
    <submittedName>
        <fullName evidence="2">Uncharacterized protein</fullName>
    </submittedName>
</protein>
<feature type="transmembrane region" description="Helical" evidence="1">
    <location>
        <begin position="113"/>
        <end position="135"/>
    </location>
</feature>
<keyword evidence="1" id="KW-0812">Transmembrane</keyword>
<keyword evidence="1" id="KW-0472">Membrane</keyword>